<reference evidence="3" key="1">
    <citation type="submission" date="2017-02" db="UniProtKB">
        <authorList>
            <consortium name="WormBaseParasite"/>
        </authorList>
    </citation>
    <scope>IDENTIFICATION</scope>
</reference>
<dbReference type="Proteomes" id="UP000267027">
    <property type="component" value="Unassembled WGS sequence"/>
</dbReference>
<reference evidence="1 2" key="2">
    <citation type="submission" date="2018-11" db="EMBL/GenBank/DDBJ databases">
        <authorList>
            <consortium name="Pathogen Informatics"/>
        </authorList>
    </citation>
    <scope>NUCLEOTIDE SEQUENCE [LARGE SCALE GENOMIC DNA]</scope>
    <source>
        <strain evidence="1 2">Costa Rica</strain>
    </source>
</reference>
<name>A0A0R3PHP5_ANGCS</name>
<evidence type="ECO:0000313" key="3">
    <source>
        <dbReference type="WBParaSite" id="ACOC_0000387201-mRNA-1"/>
    </source>
</evidence>
<protein>
    <submittedName>
        <fullName evidence="1 3">Uncharacterized protein</fullName>
    </submittedName>
</protein>
<dbReference type="WBParaSite" id="ACOC_0000387201-mRNA-1">
    <property type="protein sequence ID" value="ACOC_0000387201-mRNA-1"/>
    <property type="gene ID" value="ACOC_0000387201"/>
</dbReference>
<gene>
    <name evidence="1" type="ORF">ACOC_LOCUS3873</name>
</gene>
<dbReference type="EMBL" id="UYYA01001520">
    <property type="protein sequence ID" value="VDM55458.1"/>
    <property type="molecule type" value="Genomic_DNA"/>
</dbReference>
<keyword evidence="2" id="KW-1185">Reference proteome</keyword>
<evidence type="ECO:0000313" key="2">
    <source>
        <dbReference type="Proteomes" id="UP000267027"/>
    </source>
</evidence>
<dbReference type="AlphaFoldDB" id="A0A0R3PHP5"/>
<proteinExistence type="predicted"/>
<sequence>MFQLWRWPIDRIVIGAQQCCPPCQYDVDFIFIDGSTFPYDDVTSSSPFHFGPLDDNSLGFPSEETPILPCYDATVEGYKNGAVVAAVLGLGVGCVALEDMTSMSSTEESDGEQIAAHDDIFEEEVQISGR</sequence>
<accession>A0A0R3PHP5</accession>
<evidence type="ECO:0000313" key="1">
    <source>
        <dbReference type="EMBL" id="VDM55458.1"/>
    </source>
</evidence>
<organism evidence="3">
    <name type="scientific">Angiostrongylus costaricensis</name>
    <name type="common">Nematode worm</name>
    <dbReference type="NCBI Taxonomy" id="334426"/>
    <lineage>
        <taxon>Eukaryota</taxon>
        <taxon>Metazoa</taxon>
        <taxon>Ecdysozoa</taxon>
        <taxon>Nematoda</taxon>
        <taxon>Chromadorea</taxon>
        <taxon>Rhabditida</taxon>
        <taxon>Rhabditina</taxon>
        <taxon>Rhabditomorpha</taxon>
        <taxon>Strongyloidea</taxon>
        <taxon>Metastrongylidae</taxon>
        <taxon>Angiostrongylus</taxon>
    </lineage>
</organism>